<keyword evidence="2" id="KW-1185">Reference proteome</keyword>
<name>A0A2Z7DFF9_9LAMI</name>
<gene>
    <name evidence="1" type="ORF">F511_28833</name>
</gene>
<dbReference type="Proteomes" id="UP000250235">
    <property type="component" value="Unassembled WGS sequence"/>
</dbReference>
<evidence type="ECO:0000313" key="2">
    <source>
        <dbReference type="Proteomes" id="UP000250235"/>
    </source>
</evidence>
<dbReference type="EMBL" id="KQ987259">
    <property type="protein sequence ID" value="KZV57754.1"/>
    <property type="molecule type" value="Genomic_DNA"/>
</dbReference>
<sequence>MSWFINLLDLRCVCRVFNRLLPESSGFLAGLVVAQYKETQVLQLVVALTQLVVPQEVASVSQ</sequence>
<dbReference type="AlphaFoldDB" id="A0A2Z7DFF9"/>
<accession>A0A2Z7DFF9</accession>
<evidence type="ECO:0000313" key="1">
    <source>
        <dbReference type="EMBL" id="KZV57754.1"/>
    </source>
</evidence>
<reference evidence="1 2" key="1">
    <citation type="journal article" date="2015" name="Proc. Natl. Acad. Sci. U.S.A.">
        <title>The resurrection genome of Boea hygrometrica: A blueprint for survival of dehydration.</title>
        <authorList>
            <person name="Xiao L."/>
            <person name="Yang G."/>
            <person name="Zhang L."/>
            <person name="Yang X."/>
            <person name="Zhao S."/>
            <person name="Ji Z."/>
            <person name="Zhou Q."/>
            <person name="Hu M."/>
            <person name="Wang Y."/>
            <person name="Chen M."/>
            <person name="Xu Y."/>
            <person name="Jin H."/>
            <person name="Xiao X."/>
            <person name="Hu G."/>
            <person name="Bao F."/>
            <person name="Hu Y."/>
            <person name="Wan P."/>
            <person name="Li L."/>
            <person name="Deng X."/>
            <person name="Kuang T."/>
            <person name="Xiang C."/>
            <person name="Zhu J.K."/>
            <person name="Oliver M.J."/>
            <person name="He Y."/>
        </authorList>
    </citation>
    <scope>NUCLEOTIDE SEQUENCE [LARGE SCALE GENOMIC DNA]</scope>
    <source>
        <strain evidence="2">cv. XS01</strain>
    </source>
</reference>
<protein>
    <submittedName>
        <fullName evidence="1">Uncharacterized protein</fullName>
    </submittedName>
</protein>
<proteinExistence type="predicted"/>
<organism evidence="1 2">
    <name type="scientific">Dorcoceras hygrometricum</name>
    <dbReference type="NCBI Taxonomy" id="472368"/>
    <lineage>
        <taxon>Eukaryota</taxon>
        <taxon>Viridiplantae</taxon>
        <taxon>Streptophyta</taxon>
        <taxon>Embryophyta</taxon>
        <taxon>Tracheophyta</taxon>
        <taxon>Spermatophyta</taxon>
        <taxon>Magnoliopsida</taxon>
        <taxon>eudicotyledons</taxon>
        <taxon>Gunneridae</taxon>
        <taxon>Pentapetalae</taxon>
        <taxon>asterids</taxon>
        <taxon>lamiids</taxon>
        <taxon>Lamiales</taxon>
        <taxon>Gesneriaceae</taxon>
        <taxon>Didymocarpoideae</taxon>
        <taxon>Trichosporeae</taxon>
        <taxon>Loxocarpinae</taxon>
        <taxon>Dorcoceras</taxon>
    </lineage>
</organism>